<feature type="region of interest" description="Disordered" evidence="1">
    <location>
        <begin position="73"/>
        <end position="94"/>
    </location>
</feature>
<dbReference type="HOGENOM" id="CLU_1540708_0_0_1"/>
<proteinExistence type="predicted"/>
<evidence type="ECO:0000256" key="1">
    <source>
        <dbReference type="SAM" id="MobiDB-lite"/>
    </source>
</evidence>
<dbReference type="EMBL" id="KN832568">
    <property type="protein sequence ID" value="KII85132.1"/>
    <property type="molecule type" value="Genomic_DNA"/>
</dbReference>
<organism evidence="2 3">
    <name type="scientific">Plicaturopsis crispa FD-325 SS-3</name>
    <dbReference type="NCBI Taxonomy" id="944288"/>
    <lineage>
        <taxon>Eukaryota</taxon>
        <taxon>Fungi</taxon>
        <taxon>Dikarya</taxon>
        <taxon>Basidiomycota</taxon>
        <taxon>Agaricomycotina</taxon>
        <taxon>Agaricomycetes</taxon>
        <taxon>Agaricomycetidae</taxon>
        <taxon>Amylocorticiales</taxon>
        <taxon>Amylocorticiaceae</taxon>
        <taxon>Plicatura</taxon>
        <taxon>Plicaturopsis crispa</taxon>
    </lineage>
</organism>
<protein>
    <submittedName>
        <fullName evidence="2">Unplaced genomic scaffold PLICRscaffold_15, whole genome shotgun sequence</fullName>
    </submittedName>
</protein>
<name>A0A0C9SRY9_PLICR</name>
<dbReference type="Proteomes" id="UP000053263">
    <property type="component" value="Unassembled WGS sequence"/>
</dbReference>
<evidence type="ECO:0000313" key="3">
    <source>
        <dbReference type="Proteomes" id="UP000053263"/>
    </source>
</evidence>
<sequence>MEHKAHPRISLRHVRRGRVSPLFPTCFAQKTTKSIRKDRFATPFSAHNRSDMRQDGDSVRPAIVSSLSQFRSENSGSGRQIVRRRSHAPSSASPYFPGRNYHTGFFQSAYSIRALGDIRNIARGARGRTFSRRQIYALRRAFPGPPLGLEISVAVILFGDEESTPLARCHLYAP</sequence>
<reference evidence="2 3" key="1">
    <citation type="submission" date="2014-06" db="EMBL/GenBank/DDBJ databases">
        <title>Evolutionary Origins and Diversification of the Mycorrhizal Mutualists.</title>
        <authorList>
            <consortium name="DOE Joint Genome Institute"/>
            <consortium name="Mycorrhizal Genomics Consortium"/>
            <person name="Kohler A."/>
            <person name="Kuo A."/>
            <person name="Nagy L.G."/>
            <person name="Floudas D."/>
            <person name="Copeland A."/>
            <person name="Barry K.W."/>
            <person name="Cichocki N."/>
            <person name="Veneault-Fourrey C."/>
            <person name="LaButti K."/>
            <person name="Lindquist E.A."/>
            <person name="Lipzen A."/>
            <person name="Lundell T."/>
            <person name="Morin E."/>
            <person name="Murat C."/>
            <person name="Riley R."/>
            <person name="Ohm R."/>
            <person name="Sun H."/>
            <person name="Tunlid A."/>
            <person name="Henrissat B."/>
            <person name="Grigoriev I.V."/>
            <person name="Hibbett D.S."/>
            <person name="Martin F."/>
        </authorList>
    </citation>
    <scope>NUCLEOTIDE SEQUENCE [LARGE SCALE GENOMIC DNA]</scope>
    <source>
        <strain evidence="2 3">FD-325 SS-3</strain>
    </source>
</reference>
<dbReference type="AlphaFoldDB" id="A0A0C9SRY9"/>
<gene>
    <name evidence="2" type="ORF">PLICRDRAFT_57104</name>
</gene>
<keyword evidence="3" id="KW-1185">Reference proteome</keyword>
<evidence type="ECO:0000313" key="2">
    <source>
        <dbReference type="EMBL" id="KII85132.1"/>
    </source>
</evidence>
<accession>A0A0C9SRY9</accession>